<comment type="function">
    <text evidence="5">Acts both as a biotin--[acetyl-CoA-carboxylase] ligase and a repressor.</text>
</comment>
<dbReference type="EMBL" id="CP046640">
    <property type="protein sequence ID" value="QTL99357.1"/>
    <property type="molecule type" value="Genomic_DNA"/>
</dbReference>
<keyword evidence="3 5" id="KW-0067">ATP-binding</keyword>
<dbReference type="InterPro" id="IPR045864">
    <property type="entry name" value="aa-tRNA-synth_II/BPL/LPL"/>
</dbReference>
<keyword evidence="5" id="KW-0804">Transcription</keyword>
<evidence type="ECO:0000256" key="1">
    <source>
        <dbReference type="ARBA" id="ARBA00022598"/>
    </source>
</evidence>
<dbReference type="PROSITE" id="PS51733">
    <property type="entry name" value="BPL_LPL_CATALYTIC"/>
    <property type="match status" value="1"/>
</dbReference>
<dbReference type="InterPro" id="IPR030855">
    <property type="entry name" value="Bifunct_BirA"/>
</dbReference>
<dbReference type="InterPro" id="IPR003142">
    <property type="entry name" value="BPL_C"/>
</dbReference>
<dbReference type="Gene3D" id="1.10.10.10">
    <property type="entry name" value="Winged helix-like DNA-binding domain superfamily/Winged helix DNA-binding domain"/>
    <property type="match status" value="1"/>
</dbReference>
<evidence type="ECO:0000256" key="5">
    <source>
        <dbReference type="HAMAP-Rule" id="MF_00978"/>
    </source>
</evidence>
<dbReference type="Gene3D" id="2.30.30.100">
    <property type="match status" value="1"/>
</dbReference>
<reference evidence="7" key="1">
    <citation type="submission" date="2019-12" db="EMBL/GenBank/DDBJ databases">
        <authorList>
            <person name="zhang j."/>
            <person name="sun C.M."/>
        </authorList>
    </citation>
    <scope>NUCLEOTIDE SEQUENCE</scope>
    <source>
        <strain evidence="7">NS-1</strain>
    </source>
</reference>
<dbReference type="Pfam" id="PF03099">
    <property type="entry name" value="BPL_LplA_LipB"/>
    <property type="match status" value="1"/>
</dbReference>
<dbReference type="GO" id="GO:0016740">
    <property type="term" value="F:transferase activity"/>
    <property type="evidence" value="ECO:0007669"/>
    <property type="project" value="UniProtKB-ARBA"/>
</dbReference>
<evidence type="ECO:0000256" key="3">
    <source>
        <dbReference type="ARBA" id="ARBA00022840"/>
    </source>
</evidence>
<dbReference type="InterPro" id="IPR004143">
    <property type="entry name" value="BPL_LPL_catalytic"/>
</dbReference>
<dbReference type="EC" id="6.3.4.15" evidence="5"/>
<feature type="binding site" evidence="5">
    <location>
        <position position="117"/>
    </location>
    <ligand>
        <name>biotin</name>
        <dbReference type="ChEBI" id="CHEBI:57586"/>
    </ligand>
</feature>
<proteinExistence type="inferred from homology"/>
<dbReference type="SUPFAM" id="SSF55681">
    <property type="entry name" value="Class II aaRS and biotin synthetases"/>
    <property type="match status" value="1"/>
</dbReference>
<dbReference type="InterPro" id="IPR004408">
    <property type="entry name" value="Biotin_CoA_COase_ligase"/>
</dbReference>
<dbReference type="HAMAP" id="MF_00978">
    <property type="entry name" value="Bifunct_BirA"/>
    <property type="match status" value="1"/>
</dbReference>
<protein>
    <recommendedName>
        <fullName evidence="5">Bifunctional ligase/repressor BirA</fullName>
    </recommendedName>
    <alternativeName>
        <fullName evidence="5">Biotin--[acetyl-CoA-carboxylase] ligase</fullName>
        <ecNumber evidence="5">6.3.4.15</ecNumber>
    </alternativeName>
    <alternativeName>
        <fullName evidence="5">Biotin--protein ligase</fullName>
    </alternativeName>
    <alternativeName>
        <fullName evidence="5">Biotin-[acetyl-CoA carboxylase] synthetase</fullName>
    </alternativeName>
</protein>
<evidence type="ECO:0000313" key="8">
    <source>
        <dbReference type="Proteomes" id="UP000665020"/>
    </source>
</evidence>
<comment type="similarity">
    <text evidence="5">Belongs to the biotin--protein ligase family.</text>
</comment>
<comment type="catalytic activity">
    <reaction evidence="5">
        <text>biotin + L-lysyl-[protein] + ATP = N(6)-biotinyl-L-lysyl-[protein] + AMP + diphosphate + H(+)</text>
        <dbReference type="Rhea" id="RHEA:11756"/>
        <dbReference type="Rhea" id="RHEA-COMP:9752"/>
        <dbReference type="Rhea" id="RHEA-COMP:10505"/>
        <dbReference type="ChEBI" id="CHEBI:15378"/>
        <dbReference type="ChEBI" id="CHEBI:29969"/>
        <dbReference type="ChEBI" id="CHEBI:30616"/>
        <dbReference type="ChEBI" id="CHEBI:33019"/>
        <dbReference type="ChEBI" id="CHEBI:57586"/>
        <dbReference type="ChEBI" id="CHEBI:83144"/>
        <dbReference type="ChEBI" id="CHEBI:456215"/>
        <dbReference type="EC" id="6.3.4.15"/>
    </reaction>
</comment>
<dbReference type="GO" id="GO:0005524">
    <property type="term" value="F:ATP binding"/>
    <property type="evidence" value="ECO:0007669"/>
    <property type="project" value="UniProtKB-UniRule"/>
</dbReference>
<feature type="binding site" evidence="5">
    <location>
        <position position="189"/>
    </location>
    <ligand>
        <name>biotin</name>
        <dbReference type="ChEBI" id="CHEBI:57586"/>
    </ligand>
</feature>
<dbReference type="Gene3D" id="3.30.930.10">
    <property type="entry name" value="Bira Bifunctional Protein, Domain 2"/>
    <property type="match status" value="1"/>
</dbReference>
<dbReference type="GO" id="GO:0006355">
    <property type="term" value="P:regulation of DNA-templated transcription"/>
    <property type="evidence" value="ECO:0007669"/>
    <property type="project" value="UniProtKB-UniRule"/>
</dbReference>
<keyword evidence="5" id="KW-0805">Transcription regulation</keyword>
<dbReference type="GO" id="GO:0005737">
    <property type="term" value="C:cytoplasm"/>
    <property type="evidence" value="ECO:0007669"/>
    <property type="project" value="TreeGrafter"/>
</dbReference>
<dbReference type="InterPro" id="IPR013196">
    <property type="entry name" value="HTH_11"/>
</dbReference>
<dbReference type="InterPro" id="IPR011991">
    <property type="entry name" value="ArsR-like_HTH"/>
</dbReference>
<dbReference type="RefSeq" id="WP_230867713.1">
    <property type="nucleotide sequence ID" value="NZ_CP046640.1"/>
</dbReference>
<dbReference type="CDD" id="cd00090">
    <property type="entry name" value="HTH_ARSR"/>
    <property type="match status" value="1"/>
</dbReference>
<dbReference type="PANTHER" id="PTHR12835:SF5">
    <property type="entry name" value="BIOTIN--PROTEIN LIGASE"/>
    <property type="match status" value="1"/>
</dbReference>
<dbReference type="GO" id="GO:0009249">
    <property type="term" value="P:protein lipoylation"/>
    <property type="evidence" value="ECO:0007669"/>
    <property type="project" value="UniProtKB-ARBA"/>
</dbReference>
<dbReference type="PANTHER" id="PTHR12835">
    <property type="entry name" value="BIOTIN PROTEIN LIGASE"/>
    <property type="match status" value="1"/>
</dbReference>
<accession>A0A8A7KKH8</accession>
<dbReference type="SUPFAM" id="SSF46785">
    <property type="entry name" value="Winged helix' DNA-binding domain"/>
    <property type="match status" value="1"/>
</dbReference>
<dbReference type="InterPro" id="IPR008988">
    <property type="entry name" value="Transcriptional_repressor_C"/>
</dbReference>
<name>A0A8A7KKH8_9FIRM</name>
<dbReference type="NCBIfam" id="TIGR00121">
    <property type="entry name" value="birA_ligase"/>
    <property type="match status" value="1"/>
</dbReference>
<keyword evidence="8" id="KW-1185">Reference proteome</keyword>
<evidence type="ECO:0000256" key="2">
    <source>
        <dbReference type="ARBA" id="ARBA00022741"/>
    </source>
</evidence>
<feature type="binding site" evidence="5">
    <location>
        <begin position="93"/>
        <end position="95"/>
    </location>
    <ligand>
        <name>biotin</name>
        <dbReference type="ChEBI" id="CHEBI:57586"/>
    </ligand>
</feature>
<organism evidence="7 8">
    <name type="scientific">Iocasia fonsfrigidae</name>
    <dbReference type="NCBI Taxonomy" id="2682810"/>
    <lineage>
        <taxon>Bacteria</taxon>
        <taxon>Bacillati</taxon>
        <taxon>Bacillota</taxon>
        <taxon>Clostridia</taxon>
        <taxon>Halanaerobiales</taxon>
        <taxon>Halanaerobiaceae</taxon>
        <taxon>Iocasia</taxon>
    </lineage>
</organism>
<keyword evidence="4 5" id="KW-0092">Biotin</keyword>
<evidence type="ECO:0000259" key="6">
    <source>
        <dbReference type="PROSITE" id="PS51733"/>
    </source>
</evidence>
<dbReference type="KEGG" id="ifn:GM661_16035"/>
<gene>
    <name evidence="5" type="primary">birA</name>
    <name evidence="7" type="ORF">GM661_16035</name>
</gene>
<comment type="caution">
    <text evidence="5">Lacks conserved residue(s) required for the propagation of feature annotation.</text>
</comment>
<evidence type="ECO:0000256" key="4">
    <source>
        <dbReference type="ARBA" id="ARBA00023267"/>
    </source>
</evidence>
<keyword evidence="5" id="KW-0678">Repressor</keyword>
<dbReference type="AlphaFoldDB" id="A0A8A7KKH8"/>
<dbReference type="Pfam" id="PF02237">
    <property type="entry name" value="BPL_C"/>
    <property type="match status" value="1"/>
</dbReference>
<feature type="domain" description="BPL/LPL catalytic" evidence="6">
    <location>
        <begin position="70"/>
        <end position="260"/>
    </location>
</feature>
<dbReference type="GO" id="GO:0003677">
    <property type="term" value="F:DNA binding"/>
    <property type="evidence" value="ECO:0007669"/>
    <property type="project" value="UniProtKB-UniRule"/>
</dbReference>
<dbReference type="Pfam" id="PF08279">
    <property type="entry name" value="HTH_11"/>
    <property type="match status" value="1"/>
</dbReference>
<keyword evidence="2 5" id="KW-0547">Nucleotide-binding</keyword>
<dbReference type="CDD" id="cd16442">
    <property type="entry name" value="BPL"/>
    <property type="match status" value="1"/>
</dbReference>
<keyword evidence="5" id="KW-0238">DNA-binding</keyword>
<dbReference type="InterPro" id="IPR036390">
    <property type="entry name" value="WH_DNA-bd_sf"/>
</dbReference>
<dbReference type="Proteomes" id="UP000665020">
    <property type="component" value="Chromosome"/>
</dbReference>
<dbReference type="GO" id="GO:0004077">
    <property type="term" value="F:biotin--[biotin carboxyl-carrier protein] ligase activity"/>
    <property type="evidence" value="ECO:0007669"/>
    <property type="project" value="UniProtKB-UniRule"/>
</dbReference>
<dbReference type="InterPro" id="IPR036388">
    <property type="entry name" value="WH-like_DNA-bd_sf"/>
</dbReference>
<keyword evidence="1 5" id="KW-0436">Ligase</keyword>
<evidence type="ECO:0000313" key="7">
    <source>
        <dbReference type="EMBL" id="QTL99357.1"/>
    </source>
</evidence>
<dbReference type="SUPFAM" id="SSF50037">
    <property type="entry name" value="C-terminal domain of transcriptional repressors"/>
    <property type="match status" value="1"/>
</dbReference>
<feature type="DNA-binding region" description="H-T-H motif" evidence="5">
    <location>
        <begin position="22"/>
        <end position="41"/>
    </location>
</feature>
<sequence>MNKINIKLLKLLIENKGDYVSGEKISQELGVSRTTIWKHINKLRELGYQIDSLTRKGYSLIKSPQGMVAENIYLGLDTEVFGKEIRVYPSLDSTNTKAKELAADDYPTGTVIITEEQQQGKGRRGRGWYSPPGTGLWFSVLLRPDIAPNKAPFLTIISALAVSEGIKKVASSLVPVIKWPNDVLLAGKKVCGILSELNADLGMIKYAVTGIGINVNQTSFPAEIADIATSLKIEAGNEIDRTLLVQEIIVSFERYYLEMEAGHYDKLLGLWKKQLNIIGEQVIIYANEGITYEGNVLDVSSQGELIIKDKNGEINKFWAGDVSLRRKK</sequence>